<proteinExistence type="predicted"/>
<evidence type="ECO:0000256" key="1">
    <source>
        <dbReference type="SAM" id="MobiDB-lite"/>
    </source>
</evidence>
<accession>A0A9D3YD28</accession>
<gene>
    <name evidence="2" type="ORF">DPMN_083705</name>
</gene>
<dbReference type="Proteomes" id="UP000828390">
    <property type="component" value="Unassembled WGS sequence"/>
</dbReference>
<dbReference type="AlphaFoldDB" id="A0A9D3YD28"/>
<dbReference type="EMBL" id="JAIWYP010000016">
    <property type="protein sequence ID" value="KAH3696240.1"/>
    <property type="molecule type" value="Genomic_DNA"/>
</dbReference>
<sequence>MNSFAENPSISISSTGPASGMTSVKLLMSSASDKKKSSGFAKNASDSAATASVRK</sequence>
<feature type="region of interest" description="Disordered" evidence="1">
    <location>
        <begin position="33"/>
        <end position="55"/>
    </location>
</feature>
<evidence type="ECO:0000313" key="3">
    <source>
        <dbReference type="Proteomes" id="UP000828390"/>
    </source>
</evidence>
<comment type="caution">
    <text evidence="2">The sequence shown here is derived from an EMBL/GenBank/DDBJ whole genome shotgun (WGS) entry which is preliminary data.</text>
</comment>
<feature type="compositionally biased region" description="Polar residues" evidence="1">
    <location>
        <begin position="44"/>
        <end position="55"/>
    </location>
</feature>
<feature type="region of interest" description="Disordered" evidence="1">
    <location>
        <begin position="1"/>
        <end position="20"/>
    </location>
</feature>
<name>A0A9D3YD28_DREPO</name>
<evidence type="ECO:0000313" key="2">
    <source>
        <dbReference type="EMBL" id="KAH3696240.1"/>
    </source>
</evidence>
<reference evidence="2" key="1">
    <citation type="journal article" date="2019" name="bioRxiv">
        <title>The Genome of the Zebra Mussel, Dreissena polymorpha: A Resource for Invasive Species Research.</title>
        <authorList>
            <person name="McCartney M.A."/>
            <person name="Auch B."/>
            <person name="Kono T."/>
            <person name="Mallez S."/>
            <person name="Zhang Y."/>
            <person name="Obille A."/>
            <person name="Becker A."/>
            <person name="Abrahante J.E."/>
            <person name="Garbe J."/>
            <person name="Badalamenti J.P."/>
            <person name="Herman A."/>
            <person name="Mangelson H."/>
            <person name="Liachko I."/>
            <person name="Sullivan S."/>
            <person name="Sone E.D."/>
            <person name="Koren S."/>
            <person name="Silverstein K.A.T."/>
            <person name="Beckman K.B."/>
            <person name="Gohl D.M."/>
        </authorList>
    </citation>
    <scope>NUCLEOTIDE SEQUENCE</scope>
    <source>
        <strain evidence="2">Duluth1</strain>
        <tissue evidence="2">Whole animal</tissue>
    </source>
</reference>
<protein>
    <submittedName>
        <fullName evidence="2">Uncharacterized protein</fullName>
    </submittedName>
</protein>
<reference evidence="2" key="2">
    <citation type="submission" date="2020-11" db="EMBL/GenBank/DDBJ databases">
        <authorList>
            <person name="McCartney M.A."/>
            <person name="Auch B."/>
            <person name="Kono T."/>
            <person name="Mallez S."/>
            <person name="Becker A."/>
            <person name="Gohl D.M."/>
            <person name="Silverstein K.A.T."/>
            <person name="Koren S."/>
            <person name="Bechman K.B."/>
            <person name="Herman A."/>
            <person name="Abrahante J.E."/>
            <person name="Garbe J."/>
        </authorList>
    </citation>
    <scope>NUCLEOTIDE SEQUENCE</scope>
    <source>
        <strain evidence="2">Duluth1</strain>
        <tissue evidence="2">Whole animal</tissue>
    </source>
</reference>
<organism evidence="2 3">
    <name type="scientific">Dreissena polymorpha</name>
    <name type="common">Zebra mussel</name>
    <name type="synonym">Mytilus polymorpha</name>
    <dbReference type="NCBI Taxonomy" id="45954"/>
    <lineage>
        <taxon>Eukaryota</taxon>
        <taxon>Metazoa</taxon>
        <taxon>Spiralia</taxon>
        <taxon>Lophotrochozoa</taxon>
        <taxon>Mollusca</taxon>
        <taxon>Bivalvia</taxon>
        <taxon>Autobranchia</taxon>
        <taxon>Heteroconchia</taxon>
        <taxon>Euheterodonta</taxon>
        <taxon>Imparidentia</taxon>
        <taxon>Neoheterodontei</taxon>
        <taxon>Myida</taxon>
        <taxon>Dreissenoidea</taxon>
        <taxon>Dreissenidae</taxon>
        <taxon>Dreissena</taxon>
    </lineage>
</organism>
<keyword evidence="3" id="KW-1185">Reference proteome</keyword>